<protein>
    <recommendedName>
        <fullName evidence="8">3-isopropylmalate dehydratase large subunit</fullName>
        <ecNumber evidence="8">4.2.1.33</ecNumber>
    </recommendedName>
    <alternativeName>
        <fullName evidence="8">Alpha-IPM isomerase</fullName>
        <shortName evidence="8">IPMI</shortName>
    </alternativeName>
    <alternativeName>
        <fullName evidence="8">Isopropylmalate isomerase</fullName>
    </alternativeName>
</protein>
<comment type="subunit">
    <text evidence="8">Heterodimer of LeuC and LeuD.</text>
</comment>
<keyword evidence="7 8" id="KW-0100">Branched-chain amino acid biosynthesis</keyword>
<dbReference type="HAMAP" id="MF_01027">
    <property type="entry name" value="LeuC_type2"/>
    <property type="match status" value="1"/>
</dbReference>
<dbReference type="PROSITE" id="PS01244">
    <property type="entry name" value="ACONITASE_2"/>
    <property type="match status" value="1"/>
</dbReference>
<comment type="similarity">
    <text evidence="8">Belongs to the aconitase/IPM isomerase family. LeuC type 2 subfamily.</text>
</comment>
<feature type="binding site" evidence="8">
    <location>
        <position position="297"/>
    </location>
    <ligand>
        <name>[4Fe-4S] cluster</name>
        <dbReference type="ChEBI" id="CHEBI:49883"/>
    </ligand>
</feature>
<comment type="pathway">
    <text evidence="8">Amino-acid biosynthesis; L-leucine biosynthesis; L-leucine from 3-methyl-2-oxobutanoate: step 2/4.</text>
</comment>
<dbReference type="InterPro" id="IPR033941">
    <property type="entry name" value="IPMI_cat"/>
</dbReference>
<evidence type="ECO:0000256" key="7">
    <source>
        <dbReference type="ARBA" id="ARBA00023304"/>
    </source>
</evidence>
<keyword evidence="5 8" id="KW-0411">Iron-sulfur</keyword>
<dbReference type="Gene3D" id="3.30.499.10">
    <property type="entry name" value="Aconitase, domain 3"/>
    <property type="match status" value="2"/>
</dbReference>
<dbReference type="NCBIfam" id="TIGR01343">
    <property type="entry name" value="hacA_fam"/>
    <property type="match status" value="1"/>
</dbReference>
<dbReference type="EC" id="4.2.1.33" evidence="8"/>
<name>A0A1V5SWM3_9BACT</name>
<dbReference type="GO" id="GO:0046872">
    <property type="term" value="F:metal ion binding"/>
    <property type="evidence" value="ECO:0007669"/>
    <property type="project" value="UniProtKB-KW"/>
</dbReference>
<accession>A0A1V5SWM3</accession>
<evidence type="ECO:0000256" key="6">
    <source>
        <dbReference type="ARBA" id="ARBA00023239"/>
    </source>
</evidence>
<evidence type="ECO:0000313" key="10">
    <source>
        <dbReference type="EMBL" id="OQA58940.1"/>
    </source>
</evidence>
<evidence type="ECO:0000256" key="3">
    <source>
        <dbReference type="ARBA" id="ARBA00022723"/>
    </source>
</evidence>
<reference evidence="10" key="1">
    <citation type="submission" date="2017-02" db="EMBL/GenBank/DDBJ databases">
        <title>Delving into the versatile metabolic prowess of the omnipresent phylum Bacteroidetes.</title>
        <authorList>
            <person name="Nobu M.K."/>
            <person name="Mei R."/>
            <person name="Narihiro T."/>
            <person name="Kuroda K."/>
            <person name="Liu W.-T."/>
        </authorList>
    </citation>
    <scope>NUCLEOTIDE SEQUENCE</scope>
    <source>
        <strain evidence="10">ADurb.Bin276</strain>
    </source>
</reference>
<gene>
    <name evidence="10" type="primary">dmdA_2</name>
    <name evidence="8" type="synonym">leuC</name>
    <name evidence="10" type="ORF">BWY41_00926</name>
</gene>
<comment type="function">
    <text evidence="8">Catalyzes the isomerization between 2-isopropylmalate and 3-isopropylmalate, via the formation of 2-isopropylmaleate.</text>
</comment>
<dbReference type="InterPro" id="IPR001030">
    <property type="entry name" value="Acoase/IPM_deHydtase_lsu_aba"/>
</dbReference>
<evidence type="ECO:0000256" key="1">
    <source>
        <dbReference type="ARBA" id="ARBA00022430"/>
    </source>
</evidence>
<dbReference type="Pfam" id="PF00330">
    <property type="entry name" value="Aconitase"/>
    <property type="match status" value="2"/>
</dbReference>
<dbReference type="EMBL" id="MWBQ01000062">
    <property type="protein sequence ID" value="OQA58940.1"/>
    <property type="molecule type" value="Genomic_DNA"/>
</dbReference>
<evidence type="ECO:0000256" key="8">
    <source>
        <dbReference type="HAMAP-Rule" id="MF_01027"/>
    </source>
</evidence>
<proteinExistence type="inferred from homology"/>
<dbReference type="PANTHER" id="PTHR43822:SF2">
    <property type="entry name" value="HOMOACONITASE, MITOCHONDRIAL"/>
    <property type="match status" value="1"/>
</dbReference>
<feature type="binding site" evidence="8">
    <location>
        <position position="357"/>
    </location>
    <ligand>
        <name>[4Fe-4S] cluster</name>
        <dbReference type="ChEBI" id="CHEBI:49883"/>
    </ligand>
</feature>
<dbReference type="InterPro" id="IPR006251">
    <property type="entry name" value="Homoacnase/IPMdehydase_lsu"/>
</dbReference>
<dbReference type="AlphaFoldDB" id="A0A1V5SWM3"/>
<dbReference type="InterPro" id="IPR011826">
    <property type="entry name" value="HAcnase/IPMdehydase_lsu_prok"/>
</dbReference>
<dbReference type="PRINTS" id="PR00415">
    <property type="entry name" value="ACONITASE"/>
</dbReference>
<evidence type="ECO:0000259" key="9">
    <source>
        <dbReference type="Pfam" id="PF00330"/>
    </source>
</evidence>
<keyword evidence="1 8" id="KW-0432">Leucine biosynthesis</keyword>
<feature type="binding site" evidence="8">
    <location>
        <position position="360"/>
    </location>
    <ligand>
        <name>[4Fe-4S] cluster</name>
        <dbReference type="ChEBI" id="CHEBI:49883"/>
    </ligand>
</feature>
<dbReference type="UniPathway" id="UPA00048">
    <property type="reaction ID" value="UER00071"/>
</dbReference>
<dbReference type="SUPFAM" id="SSF53732">
    <property type="entry name" value="Aconitase iron-sulfur domain"/>
    <property type="match status" value="1"/>
</dbReference>
<dbReference type="InterPro" id="IPR018136">
    <property type="entry name" value="Aconitase_4Fe-4S_BS"/>
</dbReference>
<dbReference type="GO" id="GO:0051539">
    <property type="term" value="F:4 iron, 4 sulfur cluster binding"/>
    <property type="evidence" value="ECO:0007669"/>
    <property type="project" value="UniProtKB-KW"/>
</dbReference>
<dbReference type="GO" id="GO:0009098">
    <property type="term" value="P:L-leucine biosynthetic process"/>
    <property type="evidence" value="ECO:0007669"/>
    <property type="project" value="UniProtKB-UniRule"/>
</dbReference>
<dbReference type="InterPro" id="IPR050067">
    <property type="entry name" value="IPM_dehydratase_rel_enz"/>
</dbReference>
<comment type="caution">
    <text evidence="10">The sequence shown here is derived from an EMBL/GenBank/DDBJ whole genome shotgun (WGS) entry which is preliminary data.</text>
</comment>
<feature type="domain" description="Aconitase/3-isopropylmalate dehydratase large subunit alpha/beta/alpha" evidence="9">
    <location>
        <begin position="20"/>
        <end position="283"/>
    </location>
</feature>
<dbReference type="NCBIfam" id="TIGR02086">
    <property type="entry name" value="IPMI_arch"/>
    <property type="match status" value="1"/>
</dbReference>
<sequence>MGKTIAEKVFERKTGFPVKAGDLVIARIDMAMGQDGTTPLAIQSFEEMGGKKVFDPSRIVFIIDHNAPSQLEAISQLHDNMRKFAENYGLTIYEVGCGVCHEIMVAKGLVVPGDLVIGADSHTCTYGAIGAFSTGVGSTELAAAMISGQLWFKVPETILIRINGTLPPGVYSKDVILYLASQIGADGATYQAIEFTGPIIDRLSVEERLTISNMAVELGAKAGIIAPDEKTLTWVKQRTIKSFEPIYPDPDAVYLKELTYDCSTLTPQVALPHRVDTVTSIDSLGEVIIQEAYLGTCTNGRSVDIEVAAKILQDKKVHPKVRLIVAPASKEILLEAIEKGWIETIVKAGGVLVTPGCGPCVGTHQGVPGDGWNVVSTANRNFKGRMGNNKAFIYLASPATVAASALKGKITDPRKYLR</sequence>
<keyword evidence="4 8" id="KW-0408">Iron</keyword>
<keyword evidence="8" id="KW-0028">Amino-acid biosynthesis</keyword>
<keyword evidence="6 8" id="KW-0456">Lyase</keyword>
<dbReference type="PANTHER" id="PTHR43822">
    <property type="entry name" value="HOMOACONITASE, MITOCHONDRIAL-RELATED"/>
    <property type="match status" value="1"/>
</dbReference>
<keyword evidence="3 8" id="KW-0479">Metal-binding</keyword>
<comment type="cofactor">
    <cofactor evidence="8">
        <name>[4Fe-4S] cluster</name>
        <dbReference type="ChEBI" id="CHEBI:49883"/>
    </cofactor>
    <text evidence="8">Binds 1 [4Fe-4S] cluster per subunit.</text>
</comment>
<evidence type="ECO:0000256" key="2">
    <source>
        <dbReference type="ARBA" id="ARBA00022485"/>
    </source>
</evidence>
<feature type="domain" description="Aconitase/3-isopropylmalate dehydratase large subunit alpha/beta/alpha" evidence="9">
    <location>
        <begin position="286"/>
        <end position="408"/>
    </location>
</feature>
<dbReference type="Proteomes" id="UP000485569">
    <property type="component" value="Unassembled WGS sequence"/>
</dbReference>
<evidence type="ECO:0000256" key="5">
    <source>
        <dbReference type="ARBA" id="ARBA00023014"/>
    </source>
</evidence>
<organism evidence="10">
    <name type="scientific">Candidatus Atribacter allofermentans</name>
    <dbReference type="NCBI Taxonomy" id="1852833"/>
    <lineage>
        <taxon>Bacteria</taxon>
        <taxon>Pseudomonadati</taxon>
        <taxon>Atribacterota</taxon>
        <taxon>Atribacteria</taxon>
        <taxon>Atribacterales</taxon>
        <taxon>Atribacteraceae</taxon>
        <taxon>Atribacter</taxon>
    </lineage>
</organism>
<dbReference type="NCBIfam" id="NF001614">
    <property type="entry name" value="PRK00402.1"/>
    <property type="match status" value="1"/>
</dbReference>
<dbReference type="InterPro" id="IPR015931">
    <property type="entry name" value="Acnase/IPM_dHydase_lsu_aba_1/3"/>
</dbReference>
<dbReference type="InterPro" id="IPR036008">
    <property type="entry name" value="Aconitase_4Fe-4S_dom"/>
</dbReference>
<dbReference type="CDD" id="cd01583">
    <property type="entry name" value="IPMI"/>
    <property type="match status" value="1"/>
</dbReference>
<comment type="catalytic activity">
    <reaction evidence="8">
        <text>(2R,3S)-3-isopropylmalate = (2S)-2-isopropylmalate</text>
        <dbReference type="Rhea" id="RHEA:32287"/>
        <dbReference type="ChEBI" id="CHEBI:1178"/>
        <dbReference type="ChEBI" id="CHEBI:35121"/>
        <dbReference type="EC" id="4.2.1.33"/>
    </reaction>
</comment>
<dbReference type="GO" id="GO:0003861">
    <property type="term" value="F:3-isopropylmalate dehydratase activity"/>
    <property type="evidence" value="ECO:0007669"/>
    <property type="project" value="UniProtKB-UniRule"/>
</dbReference>
<evidence type="ECO:0000256" key="4">
    <source>
        <dbReference type="ARBA" id="ARBA00023004"/>
    </source>
</evidence>
<keyword evidence="2 8" id="KW-0004">4Fe-4S</keyword>